<keyword evidence="2" id="KW-1185">Reference proteome</keyword>
<protein>
    <submittedName>
        <fullName evidence="1">Uncharacterized protein</fullName>
    </submittedName>
</protein>
<sequence length="72" mass="8567">MAQNMKRMEIVVAPSITFGVLSVGMAVDRYEQIKTIAVRDRPETKRTHCVFKKDLVFLRRFFTLFEIKMNQW</sequence>
<dbReference type="Proteomes" id="UP000306808">
    <property type="component" value="Unassembled WGS sequence"/>
</dbReference>
<dbReference type="EMBL" id="SUME01000001">
    <property type="protein sequence ID" value="TJZ62993.1"/>
    <property type="molecule type" value="Genomic_DNA"/>
</dbReference>
<evidence type="ECO:0000313" key="1">
    <source>
        <dbReference type="EMBL" id="TJZ62993.1"/>
    </source>
</evidence>
<organism evidence="1 2">
    <name type="scientific">Sphingobacterium olei</name>
    <dbReference type="NCBI Taxonomy" id="2571155"/>
    <lineage>
        <taxon>Bacteria</taxon>
        <taxon>Pseudomonadati</taxon>
        <taxon>Bacteroidota</taxon>
        <taxon>Sphingobacteriia</taxon>
        <taxon>Sphingobacteriales</taxon>
        <taxon>Sphingobacteriaceae</taxon>
        <taxon>Sphingobacterium</taxon>
    </lineage>
</organism>
<reference evidence="1 2" key="1">
    <citation type="submission" date="2019-04" db="EMBL/GenBank/DDBJ databases">
        <title>Sphingobacterium olei sp. nov., isolated from oil-contaminated soil.</title>
        <authorList>
            <person name="Liu B."/>
        </authorList>
    </citation>
    <scope>NUCLEOTIDE SEQUENCE [LARGE SCALE GENOMIC DNA]</scope>
    <source>
        <strain evidence="1 2">HAL-9</strain>
    </source>
</reference>
<evidence type="ECO:0000313" key="2">
    <source>
        <dbReference type="Proteomes" id="UP000306808"/>
    </source>
</evidence>
<dbReference type="AlphaFoldDB" id="A0A4U0P6E5"/>
<accession>A0A4U0P6E5</accession>
<name>A0A4U0P6E5_9SPHI</name>
<proteinExistence type="predicted"/>
<gene>
    <name evidence="1" type="ORF">FAZ15_01465</name>
</gene>
<comment type="caution">
    <text evidence="1">The sequence shown here is derived from an EMBL/GenBank/DDBJ whole genome shotgun (WGS) entry which is preliminary data.</text>
</comment>